<protein>
    <submittedName>
        <fullName evidence="1">7648_t:CDS:1</fullName>
    </submittedName>
</protein>
<reference evidence="1" key="1">
    <citation type="submission" date="2021-06" db="EMBL/GenBank/DDBJ databases">
        <authorList>
            <person name="Kallberg Y."/>
            <person name="Tangrot J."/>
            <person name="Rosling A."/>
        </authorList>
    </citation>
    <scope>NUCLEOTIDE SEQUENCE</scope>
    <source>
        <strain evidence="1">28 12/20/2015</strain>
    </source>
</reference>
<evidence type="ECO:0000313" key="2">
    <source>
        <dbReference type="Proteomes" id="UP000789366"/>
    </source>
</evidence>
<gene>
    <name evidence="1" type="ORF">SPELUC_LOCUS6929</name>
</gene>
<feature type="non-terminal residue" evidence="1">
    <location>
        <position position="1"/>
    </location>
</feature>
<proteinExistence type="predicted"/>
<comment type="caution">
    <text evidence="1">The sequence shown here is derived from an EMBL/GenBank/DDBJ whole genome shotgun (WGS) entry which is preliminary data.</text>
</comment>
<accession>A0ACA9MST3</accession>
<sequence>KLFAIDDLKVLLVVEEDGLEALLVRDISKDLKDIVIDFSKESNNLKDINLDFSKESDYNQENINNFFKEFINNDSYSETLSTIFSKHSNNLLDSHSEENSDKLNKSDKSDKIDELRSDNSNESEKSDNLLNNKNFKNIVDKAFNFERLSQNTNKFLLYFKILTAALLFC</sequence>
<dbReference type="Proteomes" id="UP000789366">
    <property type="component" value="Unassembled WGS sequence"/>
</dbReference>
<name>A0ACA9MST3_9GLOM</name>
<dbReference type="EMBL" id="CAJVPW010008680">
    <property type="protein sequence ID" value="CAG8595935.1"/>
    <property type="molecule type" value="Genomic_DNA"/>
</dbReference>
<keyword evidence="2" id="KW-1185">Reference proteome</keyword>
<evidence type="ECO:0000313" key="1">
    <source>
        <dbReference type="EMBL" id="CAG8595935.1"/>
    </source>
</evidence>
<organism evidence="1 2">
    <name type="scientific">Cetraspora pellucida</name>
    <dbReference type="NCBI Taxonomy" id="1433469"/>
    <lineage>
        <taxon>Eukaryota</taxon>
        <taxon>Fungi</taxon>
        <taxon>Fungi incertae sedis</taxon>
        <taxon>Mucoromycota</taxon>
        <taxon>Glomeromycotina</taxon>
        <taxon>Glomeromycetes</taxon>
        <taxon>Diversisporales</taxon>
        <taxon>Gigasporaceae</taxon>
        <taxon>Cetraspora</taxon>
    </lineage>
</organism>